<evidence type="ECO:0000256" key="7">
    <source>
        <dbReference type="ARBA" id="ARBA00023136"/>
    </source>
</evidence>
<dbReference type="GO" id="GO:0044718">
    <property type="term" value="P:siderophore transmembrane transport"/>
    <property type="evidence" value="ECO:0007669"/>
    <property type="project" value="TreeGrafter"/>
</dbReference>
<protein>
    <submittedName>
        <fullName evidence="15">TonB-dependent receptor</fullName>
    </submittedName>
</protein>
<keyword evidence="3 10" id="KW-1134">Transmembrane beta strand</keyword>
<evidence type="ECO:0000256" key="10">
    <source>
        <dbReference type="PROSITE-ProRule" id="PRU01360"/>
    </source>
</evidence>
<dbReference type="PANTHER" id="PTHR30069">
    <property type="entry name" value="TONB-DEPENDENT OUTER MEMBRANE RECEPTOR"/>
    <property type="match status" value="1"/>
</dbReference>
<feature type="domain" description="TonB-dependent receptor-like beta-barrel" evidence="13">
    <location>
        <begin position="298"/>
        <end position="680"/>
    </location>
</feature>
<comment type="subcellular location">
    <subcellularLocation>
        <location evidence="1 10">Cell outer membrane</location>
        <topology evidence="1 10">Multi-pass membrane protein</topology>
    </subcellularLocation>
</comment>
<feature type="chain" id="PRO_5002428527" evidence="12">
    <location>
        <begin position="20"/>
        <end position="727"/>
    </location>
</feature>
<dbReference type="AlphaFoldDB" id="A0A0E9LR78"/>
<evidence type="ECO:0000313" key="16">
    <source>
        <dbReference type="Proteomes" id="UP000032900"/>
    </source>
</evidence>
<dbReference type="InterPro" id="IPR036942">
    <property type="entry name" value="Beta-barrel_TonB_sf"/>
</dbReference>
<keyword evidence="5 12" id="KW-0732">Signal</keyword>
<keyword evidence="4 10" id="KW-0812">Transmembrane</keyword>
<dbReference type="InterPro" id="IPR008969">
    <property type="entry name" value="CarboxyPept-like_regulatory"/>
</dbReference>
<dbReference type="Gene3D" id="2.60.40.1120">
    <property type="entry name" value="Carboxypeptidase-like, regulatory domain"/>
    <property type="match status" value="1"/>
</dbReference>
<evidence type="ECO:0000256" key="12">
    <source>
        <dbReference type="SAM" id="SignalP"/>
    </source>
</evidence>
<gene>
    <name evidence="15" type="ORF">JCM15548_14656</name>
</gene>
<dbReference type="EMBL" id="BAZW01000104">
    <property type="protein sequence ID" value="GAO27803.1"/>
    <property type="molecule type" value="Genomic_DNA"/>
</dbReference>
<dbReference type="GO" id="GO:0015344">
    <property type="term" value="F:siderophore uptake transmembrane transporter activity"/>
    <property type="evidence" value="ECO:0007669"/>
    <property type="project" value="TreeGrafter"/>
</dbReference>
<evidence type="ECO:0000256" key="4">
    <source>
        <dbReference type="ARBA" id="ARBA00022692"/>
    </source>
</evidence>
<keyword evidence="6 11" id="KW-0798">TonB box</keyword>
<keyword evidence="7 10" id="KW-0472">Membrane</keyword>
<dbReference type="RefSeq" id="WP_062128877.1">
    <property type="nucleotide sequence ID" value="NZ_BAZW01000104.1"/>
</dbReference>
<dbReference type="GO" id="GO:0009279">
    <property type="term" value="C:cell outer membrane"/>
    <property type="evidence" value="ECO:0007669"/>
    <property type="project" value="UniProtKB-SubCell"/>
</dbReference>
<evidence type="ECO:0000256" key="3">
    <source>
        <dbReference type="ARBA" id="ARBA00022452"/>
    </source>
</evidence>
<dbReference type="Gene3D" id="2.170.130.10">
    <property type="entry name" value="TonB-dependent receptor, plug domain"/>
    <property type="match status" value="1"/>
</dbReference>
<name>A0A0E9LR78_9BACT</name>
<dbReference type="InterPro" id="IPR037066">
    <property type="entry name" value="Plug_dom_sf"/>
</dbReference>
<feature type="domain" description="TonB-dependent receptor plug" evidence="14">
    <location>
        <begin position="117"/>
        <end position="225"/>
    </location>
</feature>
<evidence type="ECO:0000256" key="11">
    <source>
        <dbReference type="RuleBase" id="RU003357"/>
    </source>
</evidence>
<dbReference type="PANTHER" id="PTHR30069:SF29">
    <property type="entry name" value="HEMOGLOBIN AND HEMOGLOBIN-HAPTOGLOBIN-BINDING PROTEIN 1-RELATED"/>
    <property type="match status" value="1"/>
</dbReference>
<dbReference type="PROSITE" id="PS52016">
    <property type="entry name" value="TONB_DEPENDENT_REC_3"/>
    <property type="match status" value="1"/>
</dbReference>
<dbReference type="Pfam" id="PF07715">
    <property type="entry name" value="Plug"/>
    <property type="match status" value="1"/>
</dbReference>
<dbReference type="STRING" id="1236989.JCM15548_14656"/>
<dbReference type="InterPro" id="IPR039426">
    <property type="entry name" value="TonB-dep_rcpt-like"/>
</dbReference>
<evidence type="ECO:0000256" key="2">
    <source>
        <dbReference type="ARBA" id="ARBA00022448"/>
    </source>
</evidence>
<keyword evidence="16" id="KW-1185">Reference proteome</keyword>
<evidence type="ECO:0000256" key="1">
    <source>
        <dbReference type="ARBA" id="ARBA00004571"/>
    </source>
</evidence>
<dbReference type="OrthoDB" id="9764669at2"/>
<evidence type="ECO:0000256" key="6">
    <source>
        <dbReference type="ARBA" id="ARBA00023077"/>
    </source>
</evidence>
<feature type="signal peptide" evidence="12">
    <location>
        <begin position="1"/>
        <end position="19"/>
    </location>
</feature>
<evidence type="ECO:0000256" key="9">
    <source>
        <dbReference type="ARBA" id="ARBA00023237"/>
    </source>
</evidence>
<evidence type="ECO:0000256" key="5">
    <source>
        <dbReference type="ARBA" id="ARBA00022729"/>
    </source>
</evidence>
<dbReference type="InterPro" id="IPR012910">
    <property type="entry name" value="Plug_dom"/>
</dbReference>
<dbReference type="SUPFAM" id="SSF56935">
    <property type="entry name" value="Porins"/>
    <property type="match status" value="1"/>
</dbReference>
<accession>A0A0E9LR78</accession>
<reference evidence="15 16" key="1">
    <citation type="journal article" date="2015" name="Microbes Environ.">
        <title>Distribution and evolution of nitrogen fixation genes in the phylum bacteroidetes.</title>
        <authorList>
            <person name="Inoue J."/>
            <person name="Oshima K."/>
            <person name="Suda W."/>
            <person name="Sakamoto M."/>
            <person name="Iino T."/>
            <person name="Noda S."/>
            <person name="Hongoh Y."/>
            <person name="Hattori M."/>
            <person name="Ohkuma M."/>
        </authorList>
    </citation>
    <scope>NUCLEOTIDE SEQUENCE [LARGE SCALE GENOMIC DNA]</scope>
    <source>
        <strain evidence="15">JCM 15548</strain>
    </source>
</reference>
<evidence type="ECO:0000259" key="13">
    <source>
        <dbReference type="Pfam" id="PF00593"/>
    </source>
</evidence>
<evidence type="ECO:0000313" key="15">
    <source>
        <dbReference type="EMBL" id="GAO27803.1"/>
    </source>
</evidence>
<dbReference type="Gene3D" id="2.40.170.20">
    <property type="entry name" value="TonB-dependent receptor, beta-barrel domain"/>
    <property type="match status" value="1"/>
</dbReference>
<dbReference type="SUPFAM" id="SSF49464">
    <property type="entry name" value="Carboxypeptidase regulatory domain-like"/>
    <property type="match status" value="1"/>
</dbReference>
<keyword evidence="8 15" id="KW-0675">Receptor</keyword>
<dbReference type="Proteomes" id="UP000032900">
    <property type="component" value="Unassembled WGS sequence"/>
</dbReference>
<dbReference type="InterPro" id="IPR000531">
    <property type="entry name" value="Beta-barrel_TonB"/>
</dbReference>
<keyword evidence="2 10" id="KW-0813">Transport</keyword>
<evidence type="ECO:0000256" key="8">
    <source>
        <dbReference type="ARBA" id="ARBA00023170"/>
    </source>
</evidence>
<comment type="caution">
    <text evidence="15">The sequence shown here is derived from an EMBL/GenBank/DDBJ whole genome shotgun (WGS) entry which is preliminary data.</text>
</comment>
<keyword evidence="9 10" id="KW-0998">Cell outer membrane</keyword>
<organism evidence="15 16">
    <name type="scientific">Geofilum rubicundum JCM 15548</name>
    <dbReference type="NCBI Taxonomy" id="1236989"/>
    <lineage>
        <taxon>Bacteria</taxon>
        <taxon>Pseudomonadati</taxon>
        <taxon>Bacteroidota</taxon>
        <taxon>Bacteroidia</taxon>
        <taxon>Marinilabiliales</taxon>
        <taxon>Marinilabiliaceae</taxon>
        <taxon>Geofilum</taxon>
    </lineage>
</organism>
<evidence type="ECO:0000259" key="14">
    <source>
        <dbReference type="Pfam" id="PF07715"/>
    </source>
</evidence>
<dbReference type="Pfam" id="PF00593">
    <property type="entry name" value="TonB_dep_Rec_b-barrel"/>
    <property type="match status" value="1"/>
</dbReference>
<dbReference type="Pfam" id="PF13715">
    <property type="entry name" value="CarbopepD_reg_2"/>
    <property type="match status" value="1"/>
</dbReference>
<sequence>MKQTFTILLLLFSTGLLFAQNKITFEVKEESGESLIGASVIIEGTTTGTITNNEGFARLENLPNGEIEFVISFVGFEEKEITLSFPEDNNKTIEVELEEGEELEEVVIAATRSSRTIQDIPTRIEAITGEELGEKAAMNSTNIGMLLRETTGVHMQQTSLSSGNMSIRIQGLDGRYTQILKDGMPLYGGFAGGLSIMQIPPLDLKQVELIKGSNSTLYGGGAIAGLVNLVTIRPEEEAKLDVMLNQTSALGTTGNLFYAQKYGKVGLSVYGSANNQIAFDPDEDGFSNMPKAQTFSLNPKFYYYFNPNTELSLGLNTTIDNRTGGDMEVIKGNTSTEHIFSEENKSERYATQLSFRNTTDDRTFSFKNSVSYFDRKLSIPDYRFSGNQLSSFTEAIYNLHKNDNAEWQLGLNHYLEQFTETDADSYSARDYTHNTFGGFIQNTTDFSKKLGLETGLRTDYNADYGTFVLPRFSLLFKPNNKLSSRLGGAMGYKLPTIFTEDAERIYYRDIQPLSKDLVDAETSIGGNFDINYKTALGDEMTFSINQLFFLTQLKNALVLREDETMGMAYFESADGNILSSGFETNIKLTYDDFKLYLNYAFVNTELQYDNINNQKPLTPKHNAGAVLFYEIEEKWSAGYEVYYTGKQFDNLNNQKTDYWTMGIMIMRHWERLSLFVNFENFTNVMQSDFEPLVLPPTNNPTFPDIWAPADGFVFNGGIKLRLSGDND</sequence>
<comment type="similarity">
    <text evidence="10 11">Belongs to the TonB-dependent receptor family.</text>
</comment>
<proteinExistence type="inferred from homology"/>